<proteinExistence type="inferred from homology"/>
<gene>
    <name evidence="2" type="primary">czcC_2</name>
    <name evidence="2" type="ORF">NCTC10736_04050</name>
</gene>
<evidence type="ECO:0000256" key="1">
    <source>
        <dbReference type="ARBA" id="ARBA00007613"/>
    </source>
</evidence>
<dbReference type="InterPro" id="IPR010131">
    <property type="entry name" value="MdtP/NodT-like"/>
</dbReference>
<dbReference type="Proteomes" id="UP000255061">
    <property type="component" value="Unassembled WGS sequence"/>
</dbReference>
<dbReference type="Gene3D" id="1.20.1600.10">
    <property type="entry name" value="Outer membrane efflux proteins (OEP)"/>
    <property type="match status" value="1"/>
</dbReference>
<protein>
    <submittedName>
        <fullName evidence="2">Cation efflux system protein CzcC</fullName>
    </submittedName>
</protein>
<dbReference type="PANTHER" id="PTHR30203">
    <property type="entry name" value="OUTER MEMBRANE CATION EFFLUX PROTEIN"/>
    <property type="match status" value="1"/>
</dbReference>
<dbReference type="RefSeq" id="WP_011638884.1">
    <property type="nucleotide sequence ID" value="NZ_UGYV01000004.1"/>
</dbReference>
<dbReference type="Pfam" id="PF02321">
    <property type="entry name" value="OEP"/>
    <property type="match status" value="2"/>
</dbReference>
<dbReference type="EMBL" id="UGYV01000004">
    <property type="protein sequence ID" value="SUJ09559.1"/>
    <property type="molecule type" value="Genomic_DNA"/>
</dbReference>
<accession>A0A380C0P3</accession>
<reference evidence="2 3" key="1">
    <citation type="submission" date="2018-06" db="EMBL/GenBank/DDBJ databases">
        <authorList>
            <consortium name="Pathogen Informatics"/>
            <person name="Doyle S."/>
        </authorList>
    </citation>
    <scope>NUCLEOTIDE SEQUENCE [LARGE SCALE GENOMIC DNA]</scope>
    <source>
        <strain evidence="2 3">NCTC10736</strain>
    </source>
</reference>
<dbReference type="InterPro" id="IPR003423">
    <property type="entry name" value="OMP_efflux"/>
</dbReference>
<sequence length="449" mass="49465">MLMLNRPPKLVLELSSRIYNIRIISCVFLVAFSFTISAARASSADQAISLPTAMQRSLSQNPSLKFFPYRIDALNGQMETAKLSPAYELGFDTENVGGTGNYNGISGAEFTIALSSVFEMDNKRLARIGTVSSELSLLEASRQVESLALLGDVTRRYVDVLAAQEQVVLAQEATQLSIDTLDIVKKRAAAGATPDAEVKRALAALEQARLSLFAEQQRLSYLKVSLSSLWGSSSPDFENVEGNLFQFGEDISFEQLFERVKLNPAIEIFASEARLKDAEIRVAKTQSKSDISWSVGVRRAQDTNDTALVAGFSMPLFSGSRNQGAISTAIAEKNQVFVKRDVMLLDMHNQLFRAFYNRKQAILVVNSLRSTIIPSLEQALIETQDAYQRGRYGYLDYVSSRQELLSARRTLIEAAGSALTYGAEIEQLTSEPLASSQYNENIKLSGISQ</sequence>
<comment type="similarity">
    <text evidence="1">Belongs to the outer membrane factor (OMF) (TC 1.B.17) family.</text>
</comment>
<dbReference type="SUPFAM" id="SSF56954">
    <property type="entry name" value="Outer membrane efflux proteins (OEP)"/>
    <property type="match status" value="1"/>
</dbReference>
<dbReference type="PANTHER" id="PTHR30203:SF24">
    <property type="entry name" value="BLR4935 PROTEIN"/>
    <property type="match status" value="1"/>
</dbReference>
<name>A0A380C0P3_9GAMM</name>
<dbReference type="AlphaFoldDB" id="A0A380C0P3"/>
<organism evidence="2 3">
    <name type="scientific">Shewanella morhuae</name>
    <dbReference type="NCBI Taxonomy" id="365591"/>
    <lineage>
        <taxon>Bacteria</taxon>
        <taxon>Pseudomonadati</taxon>
        <taxon>Pseudomonadota</taxon>
        <taxon>Gammaproteobacteria</taxon>
        <taxon>Alteromonadales</taxon>
        <taxon>Shewanellaceae</taxon>
        <taxon>Shewanella</taxon>
    </lineage>
</organism>
<dbReference type="GO" id="GO:0015562">
    <property type="term" value="F:efflux transmembrane transporter activity"/>
    <property type="evidence" value="ECO:0007669"/>
    <property type="project" value="InterPro"/>
</dbReference>
<evidence type="ECO:0000313" key="2">
    <source>
        <dbReference type="EMBL" id="SUJ09559.1"/>
    </source>
</evidence>
<dbReference type="GeneID" id="41838823"/>
<evidence type="ECO:0000313" key="3">
    <source>
        <dbReference type="Proteomes" id="UP000255061"/>
    </source>
</evidence>